<dbReference type="GO" id="GO:0016020">
    <property type="term" value="C:membrane"/>
    <property type="evidence" value="ECO:0007669"/>
    <property type="project" value="TreeGrafter"/>
</dbReference>
<organism evidence="3 4">
    <name type="scientific">Taxus chinensis</name>
    <name type="common">Chinese yew</name>
    <name type="synonym">Taxus wallichiana var. chinensis</name>
    <dbReference type="NCBI Taxonomy" id="29808"/>
    <lineage>
        <taxon>Eukaryota</taxon>
        <taxon>Viridiplantae</taxon>
        <taxon>Streptophyta</taxon>
        <taxon>Embryophyta</taxon>
        <taxon>Tracheophyta</taxon>
        <taxon>Spermatophyta</taxon>
        <taxon>Pinopsida</taxon>
        <taxon>Pinidae</taxon>
        <taxon>Conifers II</taxon>
        <taxon>Cupressales</taxon>
        <taxon>Taxaceae</taxon>
        <taxon>Taxus</taxon>
    </lineage>
</organism>
<gene>
    <name evidence="3" type="ORF">KI387_001449</name>
</gene>
<sequence length="320" mass="34902">MTSIKCFSSVYHACFPSKAQASVSGLVCSARYSYSPSVGYAAKSSTRRRRRTVVSVATDQSTKPDKAEESAGALSANREPFSVGRSENGAARSYSGKQARESLPMGLSEERMLKYECVSVKDYLDRSRELIAADGGPPRWFCPLECSDPPKDAPVLFFLPGMDGTGLGLILHHQTLADLFEVRCLHIPVMDRTSFEDLVKTVEEAIRLEHKVSPMRPIYLVGDSLGGCLALAIAARNPTIDLVLILANPATSFYKSQLQPLFPLLEAMPAELHGSVPYLLSFVMGDPVRMAMAGVKDGLPLLETVQQLSYNLEALLPRLS</sequence>
<keyword evidence="4" id="KW-1185">Reference proteome</keyword>
<dbReference type="Pfam" id="PF12146">
    <property type="entry name" value="Hydrolase_4"/>
    <property type="match status" value="1"/>
</dbReference>
<protein>
    <recommendedName>
        <fullName evidence="2">Serine aminopeptidase S33 domain-containing protein</fullName>
    </recommendedName>
</protein>
<proteinExistence type="predicted"/>
<dbReference type="InterPro" id="IPR029058">
    <property type="entry name" value="AB_hydrolase_fold"/>
</dbReference>
<dbReference type="PANTHER" id="PTHR22753">
    <property type="entry name" value="TRANSMEMBRANE PROTEIN 68"/>
    <property type="match status" value="1"/>
</dbReference>
<evidence type="ECO:0000256" key="1">
    <source>
        <dbReference type="SAM" id="MobiDB-lite"/>
    </source>
</evidence>
<dbReference type="Gene3D" id="3.40.50.1820">
    <property type="entry name" value="alpha/beta hydrolase"/>
    <property type="match status" value="1"/>
</dbReference>
<feature type="region of interest" description="Disordered" evidence="1">
    <location>
        <begin position="49"/>
        <end position="99"/>
    </location>
</feature>
<name>A0AA38GUT0_TAXCH</name>
<accession>A0AA38GUT0</accession>
<feature type="domain" description="Serine aminopeptidase S33" evidence="2">
    <location>
        <begin position="193"/>
        <end position="275"/>
    </location>
</feature>
<feature type="non-terminal residue" evidence="3">
    <location>
        <position position="320"/>
    </location>
</feature>
<evidence type="ECO:0000259" key="2">
    <source>
        <dbReference type="Pfam" id="PF12146"/>
    </source>
</evidence>
<dbReference type="Proteomes" id="UP000824469">
    <property type="component" value="Unassembled WGS sequence"/>
</dbReference>
<comment type="caution">
    <text evidence="3">The sequence shown here is derived from an EMBL/GenBank/DDBJ whole genome shotgun (WGS) entry which is preliminary data.</text>
</comment>
<dbReference type="OMA" id="SSVYHAC"/>
<evidence type="ECO:0000313" key="3">
    <source>
        <dbReference type="EMBL" id="KAH9329341.1"/>
    </source>
</evidence>
<evidence type="ECO:0000313" key="4">
    <source>
        <dbReference type="Proteomes" id="UP000824469"/>
    </source>
</evidence>
<dbReference type="SUPFAM" id="SSF53474">
    <property type="entry name" value="alpha/beta-Hydrolases"/>
    <property type="match status" value="1"/>
</dbReference>
<dbReference type="InterPro" id="IPR022742">
    <property type="entry name" value="Hydrolase_4"/>
</dbReference>
<dbReference type="PANTHER" id="PTHR22753:SF14">
    <property type="entry name" value="MONOACYLGLYCEROL_DIACYLGLYCEROL O-ACYLTRANSFERASE"/>
    <property type="match status" value="1"/>
</dbReference>
<dbReference type="EMBL" id="JAHRHJ020000001">
    <property type="protein sequence ID" value="KAH9329341.1"/>
    <property type="molecule type" value="Genomic_DNA"/>
</dbReference>
<reference evidence="3 4" key="1">
    <citation type="journal article" date="2021" name="Nat. Plants">
        <title>The Taxus genome provides insights into paclitaxel biosynthesis.</title>
        <authorList>
            <person name="Xiong X."/>
            <person name="Gou J."/>
            <person name="Liao Q."/>
            <person name="Li Y."/>
            <person name="Zhou Q."/>
            <person name="Bi G."/>
            <person name="Li C."/>
            <person name="Du R."/>
            <person name="Wang X."/>
            <person name="Sun T."/>
            <person name="Guo L."/>
            <person name="Liang H."/>
            <person name="Lu P."/>
            <person name="Wu Y."/>
            <person name="Zhang Z."/>
            <person name="Ro D.K."/>
            <person name="Shang Y."/>
            <person name="Huang S."/>
            <person name="Yan J."/>
        </authorList>
    </citation>
    <scope>NUCLEOTIDE SEQUENCE [LARGE SCALE GENOMIC DNA]</scope>
    <source>
        <strain evidence="3">Ta-2019</strain>
    </source>
</reference>
<dbReference type="AlphaFoldDB" id="A0AA38GUT0"/>